<sequence>MDGPKILLQFGGRSLLERHIAALHANGVEDISITIGHEGDSIRHEIERLGLTSRIRFVENPRYREGSLVSLWAQRDLLSSGAPVVLMDGDVLYGAAMIGRLLAAAPENTLLVDREIEPGDEPVKICFRGDVIVDFRKKPEHAHDWHGESVGFFRFSPDMARALGERTDWYVGQGITTVEYEEAIRDLILAEPGRFGVADISDLPWTEIDFDVDVTRARQEILPQLER</sequence>
<dbReference type="PANTHER" id="PTHR43584:SF8">
    <property type="entry name" value="N-ACETYLMURAMATE ALPHA-1-PHOSPHATE URIDYLYLTRANSFERASE"/>
    <property type="match status" value="1"/>
</dbReference>
<dbReference type="PANTHER" id="PTHR43584">
    <property type="entry name" value="NUCLEOTIDYL TRANSFERASE"/>
    <property type="match status" value="1"/>
</dbReference>
<dbReference type="Proteomes" id="UP001262410">
    <property type="component" value="Unassembled WGS sequence"/>
</dbReference>
<evidence type="ECO:0000256" key="1">
    <source>
        <dbReference type="ARBA" id="ARBA00022679"/>
    </source>
</evidence>
<evidence type="ECO:0000256" key="3">
    <source>
        <dbReference type="ARBA" id="ARBA00022842"/>
    </source>
</evidence>
<dbReference type="InterPro" id="IPR029044">
    <property type="entry name" value="Nucleotide-diphossugar_trans"/>
</dbReference>
<protein>
    <submittedName>
        <fullName evidence="5">Choline kinase</fullName>
    </submittedName>
</protein>
<comment type="caution">
    <text evidence="5">The sequence shown here is derived from an EMBL/GenBank/DDBJ whole genome shotgun (WGS) entry which is preliminary data.</text>
</comment>
<evidence type="ECO:0000259" key="4">
    <source>
        <dbReference type="Pfam" id="PF12804"/>
    </source>
</evidence>
<dbReference type="Pfam" id="PF12804">
    <property type="entry name" value="NTP_transf_3"/>
    <property type="match status" value="1"/>
</dbReference>
<evidence type="ECO:0000256" key="2">
    <source>
        <dbReference type="ARBA" id="ARBA00022695"/>
    </source>
</evidence>
<keyword evidence="2" id="KW-0548">Nucleotidyltransferase</keyword>
<keyword evidence="6" id="KW-1185">Reference proteome</keyword>
<organism evidence="5 6">
    <name type="scientific">Inquilinus ginsengisoli</name>
    <dbReference type="NCBI Taxonomy" id="363840"/>
    <lineage>
        <taxon>Bacteria</taxon>
        <taxon>Pseudomonadati</taxon>
        <taxon>Pseudomonadota</taxon>
        <taxon>Alphaproteobacteria</taxon>
        <taxon>Rhodospirillales</taxon>
        <taxon>Rhodospirillaceae</taxon>
        <taxon>Inquilinus</taxon>
    </lineage>
</organism>
<gene>
    <name evidence="5" type="ORF">E9232_005839</name>
</gene>
<evidence type="ECO:0000313" key="5">
    <source>
        <dbReference type="EMBL" id="MDR6293289.1"/>
    </source>
</evidence>
<dbReference type="EMBL" id="JAVDPW010000011">
    <property type="protein sequence ID" value="MDR6293289.1"/>
    <property type="molecule type" value="Genomic_DNA"/>
</dbReference>
<evidence type="ECO:0000313" key="6">
    <source>
        <dbReference type="Proteomes" id="UP001262410"/>
    </source>
</evidence>
<dbReference type="GO" id="GO:0016301">
    <property type="term" value="F:kinase activity"/>
    <property type="evidence" value="ECO:0007669"/>
    <property type="project" value="UniProtKB-KW"/>
</dbReference>
<keyword evidence="1" id="KW-0808">Transferase</keyword>
<dbReference type="Gene3D" id="3.90.550.10">
    <property type="entry name" value="Spore Coat Polysaccharide Biosynthesis Protein SpsA, Chain A"/>
    <property type="match status" value="1"/>
</dbReference>
<dbReference type="CDD" id="cd02523">
    <property type="entry name" value="PC_cytidylyltransferase"/>
    <property type="match status" value="1"/>
</dbReference>
<reference evidence="5 6" key="1">
    <citation type="submission" date="2023-07" db="EMBL/GenBank/DDBJ databases">
        <title>Sorghum-associated microbial communities from plants grown in Nebraska, USA.</title>
        <authorList>
            <person name="Schachtman D."/>
        </authorList>
    </citation>
    <scope>NUCLEOTIDE SEQUENCE [LARGE SCALE GENOMIC DNA]</scope>
    <source>
        <strain evidence="5 6">584</strain>
    </source>
</reference>
<dbReference type="InterPro" id="IPR050065">
    <property type="entry name" value="GlmU-like"/>
</dbReference>
<feature type="domain" description="MobA-like NTP transferase" evidence="4">
    <location>
        <begin position="1"/>
        <end position="129"/>
    </location>
</feature>
<name>A0ABU1JXE2_9PROT</name>
<accession>A0ABU1JXE2</accession>
<dbReference type="SUPFAM" id="SSF53448">
    <property type="entry name" value="Nucleotide-diphospho-sugar transferases"/>
    <property type="match status" value="1"/>
</dbReference>
<keyword evidence="3" id="KW-0460">Magnesium</keyword>
<dbReference type="InterPro" id="IPR025877">
    <property type="entry name" value="MobA-like_NTP_Trfase"/>
</dbReference>
<keyword evidence="5" id="KW-0418">Kinase</keyword>
<proteinExistence type="predicted"/>